<feature type="transmembrane region" description="Helical" evidence="1">
    <location>
        <begin position="51"/>
        <end position="68"/>
    </location>
</feature>
<reference evidence="2 3" key="1">
    <citation type="submission" date="2016-06" db="EMBL/GenBank/DDBJ databases">
        <authorList>
            <person name="Kjaerup R.B."/>
            <person name="Dalgaard T.S."/>
            <person name="Juul-Madsen H.R."/>
        </authorList>
    </citation>
    <scope>NUCLEOTIDE SEQUENCE [LARGE SCALE GENOMIC DNA]</scope>
    <source>
        <strain evidence="2 3">852002-51834_SCH5396731</strain>
    </source>
</reference>
<gene>
    <name evidence="2" type="ORF">A5760_19360</name>
</gene>
<evidence type="ECO:0000313" key="2">
    <source>
        <dbReference type="EMBL" id="OBB80250.1"/>
    </source>
</evidence>
<proteinExistence type="predicted"/>
<keyword evidence="1" id="KW-0812">Transmembrane</keyword>
<dbReference type="AlphaFoldDB" id="A0A1A0VAG9"/>
<feature type="transmembrane region" description="Helical" evidence="1">
    <location>
        <begin position="22"/>
        <end position="44"/>
    </location>
</feature>
<keyword evidence="1" id="KW-1133">Transmembrane helix</keyword>
<name>A0A1A0VAG9_9MYCO</name>
<feature type="transmembrane region" description="Helical" evidence="1">
    <location>
        <begin position="74"/>
        <end position="104"/>
    </location>
</feature>
<feature type="transmembrane region" description="Helical" evidence="1">
    <location>
        <begin position="146"/>
        <end position="163"/>
    </location>
</feature>
<protein>
    <recommendedName>
        <fullName evidence="4">Integral membrane protein</fullName>
    </recommendedName>
</protein>
<dbReference type="Proteomes" id="UP000091914">
    <property type="component" value="Unassembled WGS sequence"/>
</dbReference>
<dbReference type="EMBL" id="LZSX01000088">
    <property type="protein sequence ID" value="OBB80250.1"/>
    <property type="molecule type" value="Genomic_DNA"/>
</dbReference>
<feature type="transmembrane region" description="Helical" evidence="1">
    <location>
        <begin position="116"/>
        <end position="140"/>
    </location>
</feature>
<comment type="caution">
    <text evidence="2">The sequence shown here is derived from an EMBL/GenBank/DDBJ whole genome shotgun (WGS) entry which is preliminary data.</text>
</comment>
<keyword evidence="1" id="KW-0472">Membrane</keyword>
<organism evidence="2 3">
    <name type="scientific">Mycobacterium colombiense</name>
    <dbReference type="NCBI Taxonomy" id="339268"/>
    <lineage>
        <taxon>Bacteria</taxon>
        <taxon>Bacillati</taxon>
        <taxon>Actinomycetota</taxon>
        <taxon>Actinomycetes</taxon>
        <taxon>Mycobacteriales</taxon>
        <taxon>Mycobacteriaceae</taxon>
        <taxon>Mycobacterium</taxon>
        <taxon>Mycobacterium avium complex (MAC)</taxon>
    </lineage>
</organism>
<evidence type="ECO:0000256" key="1">
    <source>
        <dbReference type="SAM" id="Phobius"/>
    </source>
</evidence>
<sequence length="168" mass="16730">MWCRIAADGCGGGSVDNAGAGALARVGAPAFATGFGLLMVGLAADGWQGPAVAAWVAALIAVAVGTVFRRAATVAVLLAAITVMLTDPPLIFVALSGLCAAAYLVCRHAVGAAAPVVLDSWPTAVGAVGFTFAGLVATSFPLQLPWVPLVAPLGALVIYLLAVRPFMS</sequence>
<evidence type="ECO:0008006" key="4">
    <source>
        <dbReference type="Google" id="ProtNLM"/>
    </source>
</evidence>
<evidence type="ECO:0000313" key="3">
    <source>
        <dbReference type="Proteomes" id="UP000091914"/>
    </source>
</evidence>
<accession>A0A1A0VAG9</accession>